<evidence type="ECO:0000313" key="3">
    <source>
        <dbReference type="Proteomes" id="UP000000305"/>
    </source>
</evidence>
<accession>E9G5X9</accession>
<dbReference type="Proteomes" id="UP000000305">
    <property type="component" value="Unassembled WGS sequence"/>
</dbReference>
<protein>
    <submittedName>
        <fullName evidence="2">Uncharacterized protein</fullName>
    </submittedName>
</protein>
<dbReference type="HOGENOM" id="CLU_1262673_0_0_1"/>
<evidence type="ECO:0000313" key="2">
    <source>
        <dbReference type="EMBL" id="EFX84841.1"/>
    </source>
</evidence>
<feature type="region of interest" description="Disordered" evidence="1">
    <location>
        <begin position="38"/>
        <end position="59"/>
    </location>
</feature>
<gene>
    <name evidence="2" type="ORF">DAPPUDRAFT_99184</name>
</gene>
<name>E9G5X9_DAPPU</name>
<evidence type="ECO:0000256" key="1">
    <source>
        <dbReference type="SAM" id="MobiDB-lite"/>
    </source>
</evidence>
<feature type="compositionally biased region" description="Basic and acidic residues" evidence="1">
    <location>
        <begin position="122"/>
        <end position="136"/>
    </location>
</feature>
<organism evidence="2 3">
    <name type="scientific">Daphnia pulex</name>
    <name type="common">Water flea</name>
    <dbReference type="NCBI Taxonomy" id="6669"/>
    <lineage>
        <taxon>Eukaryota</taxon>
        <taxon>Metazoa</taxon>
        <taxon>Ecdysozoa</taxon>
        <taxon>Arthropoda</taxon>
        <taxon>Crustacea</taxon>
        <taxon>Branchiopoda</taxon>
        <taxon>Diplostraca</taxon>
        <taxon>Cladocera</taxon>
        <taxon>Anomopoda</taxon>
        <taxon>Daphniidae</taxon>
        <taxon>Daphnia</taxon>
    </lineage>
</organism>
<feature type="region of interest" description="Disordered" evidence="1">
    <location>
        <begin position="100"/>
        <end position="136"/>
    </location>
</feature>
<reference evidence="2 3" key="1">
    <citation type="journal article" date="2011" name="Science">
        <title>The ecoresponsive genome of Daphnia pulex.</title>
        <authorList>
            <person name="Colbourne J.K."/>
            <person name="Pfrender M.E."/>
            <person name="Gilbert D."/>
            <person name="Thomas W.K."/>
            <person name="Tucker A."/>
            <person name="Oakley T.H."/>
            <person name="Tokishita S."/>
            <person name="Aerts A."/>
            <person name="Arnold G.J."/>
            <person name="Basu M.K."/>
            <person name="Bauer D.J."/>
            <person name="Caceres C.E."/>
            <person name="Carmel L."/>
            <person name="Casola C."/>
            <person name="Choi J.H."/>
            <person name="Detter J.C."/>
            <person name="Dong Q."/>
            <person name="Dusheyko S."/>
            <person name="Eads B.D."/>
            <person name="Frohlich T."/>
            <person name="Geiler-Samerotte K.A."/>
            <person name="Gerlach D."/>
            <person name="Hatcher P."/>
            <person name="Jogdeo S."/>
            <person name="Krijgsveld J."/>
            <person name="Kriventseva E.V."/>
            <person name="Kultz D."/>
            <person name="Laforsch C."/>
            <person name="Lindquist E."/>
            <person name="Lopez J."/>
            <person name="Manak J.R."/>
            <person name="Muller J."/>
            <person name="Pangilinan J."/>
            <person name="Patwardhan R.P."/>
            <person name="Pitluck S."/>
            <person name="Pritham E.J."/>
            <person name="Rechtsteiner A."/>
            <person name="Rho M."/>
            <person name="Rogozin I.B."/>
            <person name="Sakarya O."/>
            <person name="Salamov A."/>
            <person name="Schaack S."/>
            <person name="Shapiro H."/>
            <person name="Shiga Y."/>
            <person name="Skalitzky C."/>
            <person name="Smith Z."/>
            <person name="Souvorov A."/>
            <person name="Sung W."/>
            <person name="Tang Z."/>
            <person name="Tsuchiya D."/>
            <person name="Tu H."/>
            <person name="Vos H."/>
            <person name="Wang M."/>
            <person name="Wolf Y.I."/>
            <person name="Yamagata H."/>
            <person name="Yamada T."/>
            <person name="Ye Y."/>
            <person name="Shaw J.R."/>
            <person name="Andrews J."/>
            <person name="Crease T.J."/>
            <person name="Tang H."/>
            <person name="Lucas S.M."/>
            <person name="Robertson H.M."/>
            <person name="Bork P."/>
            <person name="Koonin E.V."/>
            <person name="Zdobnov E.M."/>
            <person name="Grigoriev I.V."/>
            <person name="Lynch M."/>
            <person name="Boore J.L."/>
        </authorList>
    </citation>
    <scope>NUCLEOTIDE SEQUENCE [LARGE SCALE GENOMIC DNA]</scope>
</reference>
<dbReference type="KEGG" id="dpx:DAPPUDRAFT_99184"/>
<dbReference type="InParanoid" id="E9G5X9"/>
<dbReference type="AlphaFoldDB" id="E9G5X9"/>
<keyword evidence="3" id="KW-1185">Reference proteome</keyword>
<proteinExistence type="predicted"/>
<dbReference type="EMBL" id="GL732533">
    <property type="protein sequence ID" value="EFX84841.1"/>
    <property type="molecule type" value="Genomic_DNA"/>
</dbReference>
<sequence length="219" mass="24661">MEKLTLQHNGKFVQLAQLSRYAFANARNESCPEEYEKHGKIKEEELEPQRKGGGGVTSLHTSANARGQQVIATPQEENTETKWQNGRKTFVQLNHVGKEIDENDREAAGGADYNNKRTFPSKADHQNGARDLDKKGSSRFLQSRGYSIENNNKRWASSKLFFPMMASMVTDHISYGGYCIHEYEWTATEEVNEPHESPTSLKDTLLLSVSPVIRPATST</sequence>
<feature type="compositionally biased region" description="Basic and acidic residues" evidence="1">
    <location>
        <begin position="38"/>
        <end position="50"/>
    </location>
</feature>